<dbReference type="CDD" id="cd07560">
    <property type="entry name" value="Peptidase_S41_CPP"/>
    <property type="match status" value="1"/>
</dbReference>
<accession>A0ABV1H6C0</accession>
<evidence type="ECO:0000256" key="6">
    <source>
        <dbReference type="SAM" id="Phobius"/>
    </source>
</evidence>
<comment type="similarity">
    <text evidence="1 5">Belongs to the peptidase S41A family.</text>
</comment>
<evidence type="ECO:0000256" key="1">
    <source>
        <dbReference type="ARBA" id="ARBA00009179"/>
    </source>
</evidence>
<keyword evidence="4 5" id="KW-0720">Serine protease</keyword>
<sequence>MNELEENQQTVKKSGFGRGLIFGVIAGLSIAILAGVVLLNVFYHKGFVHIGVNGEIYVQDTATTEDEGIGSEVEAKLNAMDSLMDLFYMEDVDTDTAKEMIYKAYLASYGDKYTVYYTPDEYQSLVESTTGKFYGIGAVCQKSDDGAVLVIDAYEDAPAYAAGLRNGDKITTVDGTDITDMDLSSAVALIKGDKGTSVHLDAIRDETAFSVDVVRDEIHTQTVKYEMRENQIGYLSISEFDDVTTQQYKDALQALEDAGMQGLVIDLRDNPGGVLDTVVKMLDYTLPDGLIVYTENKSGKRTEYKGTDGHELDIPIAVLVNGNSASASEIFAGAMQDYDKGEIIGTQTFGKGIVQTIKPLTDGSAIKLTTAKYYTPNGQNIHGQGVTPDITVEQGTDENEDAQWNTAVEYLMEEMQK</sequence>
<dbReference type="NCBIfam" id="TIGR00225">
    <property type="entry name" value="prc"/>
    <property type="match status" value="1"/>
</dbReference>
<protein>
    <submittedName>
        <fullName evidence="8">S41 family peptidase</fullName>
    </submittedName>
</protein>
<organism evidence="8 9">
    <name type="scientific">Lachnospira intestinalis</name>
    <dbReference type="NCBI Taxonomy" id="3133158"/>
    <lineage>
        <taxon>Bacteria</taxon>
        <taxon>Bacillati</taxon>
        <taxon>Bacillota</taxon>
        <taxon>Clostridia</taxon>
        <taxon>Lachnospirales</taxon>
        <taxon>Lachnospiraceae</taxon>
        <taxon>Lachnospira</taxon>
    </lineage>
</organism>
<dbReference type="CDD" id="cd06782">
    <property type="entry name" value="cpPDZ_CPP-like"/>
    <property type="match status" value="1"/>
</dbReference>
<dbReference type="InterPro" id="IPR041489">
    <property type="entry name" value="PDZ_6"/>
</dbReference>
<evidence type="ECO:0000256" key="4">
    <source>
        <dbReference type="ARBA" id="ARBA00022825"/>
    </source>
</evidence>
<keyword evidence="6" id="KW-1133">Transmembrane helix</keyword>
<keyword evidence="6" id="KW-0472">Membrane</keyword>
<keyword evidence="9" id="KW-1185">Reference proteome</keyword>
<dbReference type="Gene3D" id="2.30.42.10">
    <property type="match status" value="1"/>
</dbReference>
<dbReference type="InterPro" id="IPR029045">
    <property type="entry name" value="ClpP/crotonase-like_dom_sf"/>
</dbReference>
<evidence type="ECO:0000313" key="9">
    <source>
        <dbReference type="Proteomes" id="UP001546774"/>
    </source>
</evidence>
<dbReference type="InterPro" id="IPR004447">
    <property type="entry name" value="Peptidase_S41A"/>
</dbReference>
<reference evidence="8" key="1">
    <citation type="submission" date="2024-03" db="EMBL/GenBank/DDBJ databases">
        <title>Human intestinal bacterial collection.</title>
        <authorList>
            <person name="Pauvert C."/>
            <person name="Hitch T.C.A."/>
            <person name="Clavel T."/>
        </authorList>
    </citation>
    <scope>NUCLEOTIDE SEQUENCE [LARGE SCALE GENOMIC DNA]</scope>
    <source>
        <strain evidence="8">CLA-AA-H89B</strain>
    </source>
</reference>
<dbReference type="SMART" id="SM00228">
    <property type="entry name" value="PDZ"/>
    <property type="match status" value="1"/>
</dbReference>
<dbReference type="SUPFAM" id="SSF50156">
    <property type="entry name" value="PDZ domain-like"/>
    <property type="match status" value="1"/>
</dbReference>
<dbReference type="SUPFAM" id="SSF52096">
    <property type="entry name" value="ClpP/crotonase"/>
    <property type="match status" value="1"/>
</dbReference>
<dbReference type="InterPro" id="IPR036034">
    <property type="entry name" value="PDZ_sf"/>
</dbReference>
<evidence type="ECO:0000256" key="5">
    <source>
        <dbReference type="RuleBase" id="RU004404"/>
    </source>
</evidence>
<keyword evidence="6" id="KW-0812">Transmembrane</keyword>
<dbReference type="PROSITE" id="PS50106">
    <property type="entry name" value="PDZ"/>
    <property type="match status" value="1"/>
</dbReference>
<dbReference type="InterPro" id="IPR005151">
    <property type="entry name" value="Tail-specific_protease"/>
</dbReference>
<dbReference type="Pfam" id="PF17820">
    <property type="entry name" value="PDZ_6"/>
    <property type="match status" value="1"/>
</dbReference>
<evidence type="ECO:0000256" key="2">
    <source>
        <dbReference type="ARBA" id="ARBA00022670"/>
    </source>
</evidence>
<gene>
    <name evidence="8" type="ORF">WMO37_09580</name>
</gene>
<keyword evidence="3 5" id="KW-0378">Hydrolase</keyword>
<name>A0ABV1H6C0_9FIRM</name>
<proteinExistence type="inferred from homology"/>
<dbReference type="PANTHER" id="PTHR32060">
    <property type="entry name" value="TAIL-SPECIFIC PROTEASE"/>
    <property type="match status" value="1"/>
</dbReference>
<dbReference type="Gene3D" id="3.90.226.10">
    <property type="entry name" value="2-enoyl-CoA Hydratase, Chain A, domain 1"/>
    <property type="match status" value="1"/>
</dbReference>
<evidence type="ECO:0000256" key="3">
    <source>
        <dbReference type="ARBA" id="ARBA00022801"/>
    </source>
</evidence>
<dbReference type="SMART" id="SM00245">
    <property type="entry name" value="TSPc"/>
    <property type="match status" value="1"/>
</dbReference>
<keyword evidence="2 5" id="KW-0645">Protease</keyword>
<dbReference type="Pfam" id="PF03572">
    <property type="entry name" value="Peptidase_S41"/>
    <property type="match status" value="1"/>
</dbReference>
<evidence type="ECO:0000313" key="8">
    <source>
        <dbReference type="EMBL" id="MEQ2555254.1"/>
    </source>
</evidence>
<comment type="caution">
    <text evidence="8">The sequence shown here is derived from an EMBL/GenBank/DDBJ whole genome shotgun (WGS) entry which is preliminary data.</text>
</comment>
<feature type="domain" description="PDZ" evidence="7">
    <location>
        <begin position="122"/>
        <end position="191"/>
    </location>
</feature>
<dbReference type="Gene3D" id="3.30.750.44">
    <property type="match status" value="1"/>
</dbReference>
<dbReference type="EMBL" id="JBBMFS010000007">
    <property type="protein sequence ID" value="MEQ2555254.1"/>
    <property type="molecule type" value="Genomic_DNA"/>
</dbReference>
<dbReference type="PANTHER" id="PTHR32060:SF30">
    <property type="entry name" value="CARBOXY-TERMINAL PROCESSING PROTEASE CTPA"/>
    <property type="match status" value="1"/>
</dbReference>
<dbReference type="Proteomes" id="UP001546774">
    <property type="component" value="Unassembled WGS sequence"/>
</dbReference>
<evidence type="ECO:0000259" key="7">
    <source>
        <dbReference type="PROSITE" id="PS50106"/>
    </source>
</evidence>
<feature type="transmembrane region" description="Helical" evidence="6">
    <location>
        <begin position="20"/>
        <end position="43"/>
    </location>
</feature>
<dbReference type="InterPro" id="IPR001478">
    <property type="entry name" value="PDZ"/>
</dbReference>